<dbReference type="PATRIC" id="fig|1280951.3.peg.494"/>
<evidence type="ECO:0000313" key="2">
    <source>
        <dbReference type="Proteomes" id="UP000025061"/>
    </source>
</evidence>
<accession>A0A059G190</accession>
<comment type="caution">
    <text evidence="1">The sequence shown here is derived from an EMBL/GenBank/DDBJ whole genome shotgun (WGS) entry which is preliminary data.</text>
</comment>
<organism evidence="1 2">
    <name type="scientific">Hyphomonas hirschiana VP5</name>
    <dbReference type="NCBI Taxonomy" id="1280951"/>
    <lineage>
        <taxon>Bacteria</taxon>
        <taxon>Pseudomonadati</taxon>
        <taxon>Pseudomonadota</taxon>
        <taxon>Alphaproteobacteria</taxon>
        <taxon>Hyphomonadales</taxon>
        <taxon>Hyphomonadaceae</taxon>
        <taxon>Hyphomonas</taxon>
    </lineage>
</organism>
<proteinExistence type="predicted"/>
<dbReference type="Proteomes" id="UP000025061">
    <property type="component" value="Unassembled WGS sequence"/>
</dbReference>
<reference evidence="1 2" key="1">
    <citation type="submission" date="2013-04" db="EMBL/GenBank/DDBJ databases">
        <title>Hyphomonas hirschiana VP5 Genome Sequencing.</title>
        <authorList>
            <person name="Lai Q."/>
            <person name="Shao Z."/>
        </authorList>
    </citation>
    <scope>NUCLEOTIDE SEQUENCE [LARGE SCALE GENOMIC DNA]</scope>
    <source>
        <strain evidence="1 2">VP5</strain>
    </source>
</reference>
<dbReference type="OrthoDB" id="7620436at2"/>
<sequence>MAYPDPDTPDLSSIQSEAIVWIVEEARRSGNEITTLAPWTRALVAHMRDGLTPALKEKVAARWPALEYFMQHGTPHNQPDEGYIEDGFAVSFPRPR</sequence>
<keyword evidence="2" id="KW-1185">Reference proteome</keyword>
<dbReference type="AlphaFoldDB" id="A0A059G190"/>
<dbReference type="RefSeq" id="WP_011645586.1">
    <property type="nucleotide sequence ID" value="NZ_ARYI01000001.1"/>
</dbReference>
<protein>
    <submittedName>
        <fullName evidence="1">Uncharacterized protein</fullName>
    </submittedName>
</protein>
<evidence type="ECO:0000313" key="1">
    <source>
        <dbReference type="EMBL" id="KCZ96501.1"/>
    </source>
</evidence>
<dbReference type="EMBL" id="ARYI01000001">
    <property type="protein sequence ID" value="KCZ96501.1"/>
    <property type="molecule type" value="Genomic_DNA"/>
</dbReference>
<name>A0A059G190_9PROT</name>
<gene>
    <name evidence="1" type="ORF">HHI_02440</name>
</gene>